<evidence type="ECO:0000313" key="3">
    <source>
        <dbReference type="EMBL" id="JAC68658.1"/>
    </source>
</evidence>
<evidence type="ECO:0000256" key="1">
    <source>
        <dbReference type="SAM" id="MobiDB-lite"/>
    </source>
</evidence>
<dbReference type="SMART" id="SM00992">
    <property type="entry name" value="YccV-like"/>
    <property type="match status" value="1"/>
</dbReference>
<gene>
    <name evidence="3" type="primary">FBXO21</name>
    <name evidence="3" type="ORF">TSPGSL018_8216</name>
</gene>
<proteinExistence type="predicted"/>
<dbReference type="Gene3D" id="2.30.30.390">
    <property type="entry name" value="Hemimethylated DNA-binding domain"/>
    <property type="match status" value="1"/>
</dbReference>
<dbReference type="InterPro" id="IPR011722">
    <property type="entry name" value="Hemimethylated_DNA-bd_dom"/>
</dbReference>
<dbReference type="InterPro" id="IPR036623">
    <property type="entry name" value="Hemimethylated_DNA-bd_sf"/>
</dbReference>
<dbReference type="AlphaFoldDB" id="A0A061R9L8"/>
<evidence type="ECO:0000259" key="2">
    <source>
        <dbReference type="SMART" id="SM00992"/>
    </source>
</evidence>
<organism evidence="3">
    <name type="scientific">Tetraselmis sp. GSL018</name>
    <dbReference type="NCBI Taxonomy" id="582737"/>
    <lineage>
        <taxon>Eukaryota</taxon>
        <taxon>Viridiplantae</taxon>
        <taxon>Chlorophyta</taxon>
        <taxon>core chlorophytes</taxon>
        <taxon>Chlorodendrophyceae</taxon>
        <taxon>Chlorodendrales</taxon>
        <taxon>Chlorodendraceae</taxon>
        <taxon>Tetraselmis</taxon>
    </lineage>
</organism>
<dbReference type="PANTHER" id="PTHR31350:SF31">
    <property type="entry name" value="F-BOX DOMAIN-CONTAINING PROTEIN"/>
    <property type="match status" value="1"/>
</dbReference>
<feature type="domain" description="Hemimethylated DNA-binding" evidence="2">
    <location>
        <begin position="355"/>
        <end position="470"/>
    </location>
</feature>
<protein>
    <submittedName>
        <fullName evidence="3">F-box protein 21</fullName>
    </submittedName>
</protein>
<feature type="region of interest" description="Disordered" evidence="1">
    <location>
        <begin position="1"/>
        <end position="56"/>
    </location>
</feature>
<dbReference type="Pfam" id="PF13369">
    <property type="entry name" value="Transglut_core2"/>
    <property type="match status" value="1"/>
</dbReference>
<dbReference type="EMBL" id="GBEZ01017704">
    <property type="protein sequence ID" value="JAC68658.1"/>
    <property type="molecule type" value="Transcribed_RNA"/>
</dbReference>
<dbReference type="Pfam" id="PF08755">
    <property type="entry name" value="YccV-like"/>
    <property type="match status" value="1"/>
</dbReference>
<accession>A0A061R9L8</accession>
<reference evidence="3" key="1">
    <citation type="submission" date="2014-05" db="EMBL/GenBank/DDBJ databases">
        <title>The transcriptome of the halophilic microalga Tetraselmis sp. GSL018 isolated from the Great Salt Lake, Utah.</title>
        <authorList>
            <person name="Jinkerson R.E."/>
            <person name="D'Adamo S."/>
            <person name="Posewitz M.C."/>
        </authorList>
    </citation>
    <scope>NUCLEOTIDE SEQUENCE</scope>
    <source>
        <strain evidence="3">GSL018</strain>
    </source>
</reference>
<dbReference type="GO" id="GO:0003677">
    <property type="term" value="F:DNA binding"/>
    <property type="evidence" value="ECO:0007669"/>
    <property type="project" value="InterPro"/>
</dbReference>
<sequence length="486" mass="53561">MGTGPRQSGAAVRGGRRVPPCTFLPTSAAKRRRSGGRDSGLGRREAGEGPATRAHPLCQARAFDPASGSAWVPGFLDDLAAELRRRAAALPAAPDRRELLAMLNRLLFGPRHPSDAAAGAGAGEGEERLPTIPPDGYGLGLAGNRDNYYDVRNSLLHKVLLRRRGIPISLAVIQCAVAQRCGLRLQAVGMPCHLLTKLGEAGSPDELFVDCFDGGRIMTREETFELMATIGLPCSPRFLAPMKQHEVHERMCANLVHIFRQLEDHRPLWQVLEVLQAFKPTPEYLLLHAQVALYRLGDTEAALSSTERVQALGSMDQQIVFPMIAQMQAEARRIREEHDRVCGMVSPPPEGLGCRVGDIVRHRRFGYRGVIAGWDVRCMASEDWKAQMNVGALSRGELQPFYRVLVDCRDRESQSTYVAQENIILAVEEALGAQPGEVTHDAEAWEVQNKELGAHFEGLSVDRDGEFWPHYVPNAFLAARHPCKAR</sequence>
<dbReference type="InterPro" id="IPR032698">
    <property type="entry name" value="SirB1_N"/>
</dbReference>
<dbReference type="SUPFAM" id="SSF141255">
    <property type="entry name" value="YccV-like"/>
    <property type="match status" value="1"/>
</dbReference>
<dbReference type="PANTHER" id="PTHR31350">
    <property type="entry name" value="SI:DKEY-261L7.2"/>
    <property type="match status" value="1"/>
</dbReference>
<name>A0A061R9L8_9CHLO</name>
<dbReference type="NCBIfam" id="TIGR02097">
    <property type="entry name" value="yccV"/>
    <property type="match status" value="1"/>
</dbReference>